<evidence type="ECO:0000313" key="6">
    <source>
        <dbReference type="Proteomes" id="UP000734854"/>
    </source>
</evidence>
<dbReference type="InterPro" id="IPR040265">
    <property type="entry name" value="CHUP1/IPGA1-like"/>
</dbReference>
<organism evidence="5 6">
    <name type="scientific">Zingiber officinale</name>
    <name type="common">Ginger</name>
    <name type="synonym">Amomum zingiber</name>
    <dbReference type="NCBI Taxonomy" id="94328"/>
    <lineage>
        <taxon>Eukaryota</taxon>
        <taxon>Viridiplantae</taxon>
        <taxon>Streptophyta</taxon>
        <taxon>Embryophyta</taxon>
        <taxon>Tracheophyta</taxon>
        <taxon>Spermatophyta</taxon>
        <taxon>Magnoliopsida</taxon>
        <taxon>Liliopsida</taxon>
        <taxon>Zingiberales</taxon>
        <taxon>Zingiberaceae</taxon>
        <taxon>Zingiber</taxon>
    </lineage>
</organism>
<sequence length="616" mass="69663">MPDRAGPSWSSATGEASPGGRRRGDRDLKNVVVKIGIAIMISFCGFAFSRFRVRFRRSPSPRASSSGFAKLATKKLVLTALHSSAAGAGTELCGEDSRGCLEDDCRNLKISTDIPSATEVMVGLSPTSTSTDEGECFLLPEFNDFVKQEFEVATEKLEITLITNLREMVLSLQERERNLELQLLDYHVVKEQGAAVQELENRLKINATEAKMYMLKIYSLQAENQKLRAQVEEYSSVMKELEAARTEMKLLEHNLKIDQDQAKEALAVLLQKICFLKQMGQKNADAAALVERKLNRLYNLEGETMELRMINSRLSNEILNLKRELESTQTIASPVETVMEEALEEVNHLRKVNEKLMMEIEQLQTDRCTDVEELVYLKWINACLRYELRNYQPVTGKTVARDLSRSLSPMSEEKVKQLILEYSNLGSDERGLNILETDSEFSSSSQTSTEEPEDRSIDASSSTRYRTSRKAKFISKLKKIMLGKGNWISRISAIDKTSFANSESRGSFSTCSLDDVMRTDSYDSVSFMKDETAAVNLLAELDARTTESKHGKDPTRQINSRLSLDLQSIQKLDLEESREEKDTSIHEKAELKKFAYALRDARGMPKLKRRSSSCRY</sequence>
<protein>
    <recommendedName>
        <fullName evidence="7">Protein CHUP1, chloroplastic</fullName>
    </recommendedName>
</protein>
<evidence type="ECO:0000256" key="1">
    <source>
        <dbReference type="ARBA" id="ARBA00023054"/>
    </source>
</evidence>
<feature type="coiled-coil region" evidence="2">
    <location>
        <begin position="311"/>
        <end position="366"/>
    </location>
</feature>
<name>A0A8J5BZH8_ZINOF</name>
<feature type="region of interest" description="Disordered" evidence="3">
    <location>
        <begin position="436"/>
        <end position="463"/>
    </location>
</feature>
<dbReference type="SMR" id="A0A8J5BZH8"/>
<dbReference type="AlphaFoldDB" id="A0A8J5BZH8"/>
<evidence type="ECO:0000256" key="3">
    <source>
        <dbReference type="SAM" id="MobiDB-lite"/>
    </source>
</evidence>
<dbReference type="Proteomes" id="UP000734854">
    <property type="component" value="Unassembled WGS sequence"/>
</dbReference>
<keyword evidence="1 2" id="KW-0175">Coiled coil</keyword>
<reference evidence="5 6" key="1">
    <citation type="submission" date="2020-08" db="EMBL/GenBank/DDBJ databases">
        <title>Plant Genome Project.</title>
        <authorList>
            <person name="Zhang R.-G."/>
        </authorList>
    </citation>
    <scope>NUCLEOTIDE SEQUENCE [LARGE SCALE GENOMIC DNA]</scope>
    <source>
        <tissue evidence="5">Rhizome</tissue>
    </source>
</reference>
<feature type="coiled-coil region" evidence="2">
    <location>
        <begin position="217"/>
        <end position="261"/>
    </location>
</feature>
<gene>
    <name evidence="5" type="ORF">ZIOFF_076179</name>
</gene>
<keyword evidence="6" id="KW-1185">Reference proteome</keyword>
<evidence type="ECO:0000313" key="5">
    <source>
        <dbReference type="EMBL" id="KAG6466029.1"/>
    </source>
</evidence>
<dbReference type="EMBL" id="JACMSC010000213">
    <property type="protein sequence ID" value="KAG6466029.1"/>
    <property type="molecule type" value="Genomic_DNA"/>
</dbReference>
<dbReference type="GO" id="GO:0055028">
    <property type="term" value="C:cortical microtubule"/>
    <property type="evidence" value="ECO:0007669"/>
    <property type="project" value="TreeGrafter"/>
</dbReference>
<evidence type="ECO:0008006" key="7">
    <source>
        <dbReference type="Google" id="ProtNLM"/>
    </source>
</evidence>
<feature type="region of interest" description="Disordered" evidence="3">
    <location>
        <begin position="1"/>
        <end position="25"/>
    </location>
</feature>
<proteinExistence type="predicted"/>
<feature type="transmembrane region" description="Helical" evidence="4">
    <location>
        <begin position="31"/>
        <end position="51"/>
    </location>
</feature>
<dbReference type="GO" id="GO:0072699">
    <property type="term" value="P:protein localization to cortical microtubule cytoskeleton"/>
    <property type="evidence" value="ECO:0007669"/>
    <property type="project" value="TreeGrafter"/>
</dbReference>
<keyword evidence="4" id="KW-0812">Transmembrane</keyword>
<feature type="compositionally biased region" description="Low complexity" evidence="3">
    <location>
        <begin position="440"/>
        <end position="449"/>
    </location>
</feature>
<comment type="caution">
    <text evidence="5">The sequence shown here is derived from an EMBL/GenBank/DDBJ whole genome shotgun (WGS) entry which is preliminary data.</text>
</comment>
<dbReference type="PANTHER" id="PTHR31342">
    <property type="entry name" value="PROTEIN CHUP1, CHLOROPLASTIC"/>
    <property type="match status" value="1"/>
</dbReference>
<evidence type="ECO:0000256" key="2">
    <source>
        <dbReference type="SAM" id="Coils"/>
    </source>
</evidence>
<accession>A0A8J5BZH8</accession>
<dbReference type="PANTHER" id="PTHR31342:SF4">
    <property type="entry name" value="ACTIN BINDING PROTEIN FAMILY"/>
    <property type="match status" value="1"/>
</dbReference>
<evidence type="ECO:0000256" key="4">
    <source>
        <dbReference type="SAM" id="Phobius"/>
    </source>
</evidence>
<keyword evidence="4" id="KW-1133">Transmembrane helix</keyword>
<keyword evidence="4" id="KW-0472">Membrane</keyword>